<proteinExistence type="predicted"/>
<dbReference type="EMBL" id="MLJW01007792">
    <property type="protein sequence ID" value="OIQ64849.1"/>
    <property type="molecule type" value="Genomic_DNA"/>
</dbReference>
<evidence type="ECO:0000313" key="1">
    <source>
        <dbReference type="EMBL" id="OIQ64849.1"/>
    </source>
</evidence>
<reference evidence="1" key="1">
    <citation type="submission" date="2016-10" db="EMBL/GenBank/DDBJ databases">
        <title>Sequence of Gallionella enrichment culture.</title>
        <authorList>
            <person name="Poehlein A."/>
            <person name="Muehling M."/>
            <person name="Daniel R."/>
        </authorList>
    </citation>
    <scope>NUCLEOTIDE SEQUENCE</scope>
</reference>
<name>A0A1J5NZY2_9ZZZZ</name>
<sequence>MRHRLAVFDDVGDQVVAEIMAGIRVLGVLDQQIAQEGPIEHIDPHRGKRMRRIAGHRGRIGGLFQKGCDASGLVNVHHTEGGRLHPGHGQTADRDVGAGLDVLAQHDLVVHLIDVVAGQNDDVFHAVTIDDVDVLRHRVSGPEIPFAFRDALARGQNIKVFVAFGAEETPAALHVADQGMRLVLRGNRHLADAGVEGVGQCEVDDPRLAAKVNRGFGTAVGQLFQAASPPTGKNEGHRLT</sequence>
<accession>A0A1J5NZY2</accession>
<organism evidence="1">
    <name type="scientific">mine drainage metagenome</name>
    <dbReference type="NCBI Taxonomy" id="410659"/>
    <lineage>
        <taxon>unclassified sequences</taxon>
        <taxon>metagenomes</taxon>
        <taxon>ecological metagenomes</taxon>
    </lineage>
</organism>
<comment type="caution">
    <text evidence="1">The sequence shown here is derived from an EMBL/GenBank/DDBJ whole genome shotgun (WGS) entry which is preliminary data.</text>
</comment>
<gene>
    <name evidence="1" type="ORF">GALL_535990</name>
</gene>
<dbReference type="AlphaFoldDB" id="A0A1J5NZY2"/>
<protein>
    <submittedName>
        <fullName evidence="1">Uncharacterized protein</fullName>
    </submittedName>
</protein>